<dbReference type="RefSeq" id="WP_191071306.1">
    <property type="nucleotide sequence ID" value="NZ_CP060506.1"/>
</dbReference>
<evidence type="ECO:0000256" key="1">
    <source>
        <dbReference type="SAM" id="Phobius"/>
    </source>
</evidence>
<keyword evidence="1" id="KW-1133">Transmembrane helix</keyword>
<accession>A0A8I0KNF9</accession>
<name>A0A8I0KNF9_9ACTO</name>
<sequence>MRLHNGVFLGCLVFFAFACVVVQVGLIPALAVDLVREWNLPVPVVAIAAACAIAALVCAEVVLYGLARLSRLSTGRDGIDTPALRYLALMQAASLVTAGFTLIAAATFLIGSPAGHIGVSAICVLSVVVPLALWLVIRVARQVLAAAIADRRELAAVI</sequence>
<feature type="transmembrane region" description="Helical" evidence="1">
    <location>
        <begin position="86"/>
        <end position="111"/>
    </location>
</feature>
<evidence type="ECO:0008006" key="4">
    <source>
        <dbReference type="Google" id="ProtNLM"/>
    </source>
</evidence>
<evidence type="ECO:0000313" key="3">
    <source>
        <dbReference type="Proteomes" id="UP000627538"/>
    </source>
</evidence>
<keyword evidence="1" id="KW-0812">Transmembrane</keyword>
<gene>
    <name evidence="2" type="ORF">H8R10_03220</name>
</gene>
<comment type="caution">
    <text evidence="2">The sequence shown here is derived from an EMBL/GenBank/DDBJ whole genome shotgun (WGS) entry which is preliminary data.</text>
</comment>
<proteinExistence type="predicted"/>
<feature type="transmembrane region" description="Helical" evidence="1">
    <location>
        <begin position="7"/>
        <end position="32"/>
    </location>
</feature>
<dbReference type="PROSITE" id="PS51257">
    <property type="entry name" value="PROKAR_LIPOPROTEIN"/>
    <property type="match status" value="1"/>
</dbReference>
<reference evidence="2 3" key="1">
    <citation type="submission" date="2020-08" db="EMBL/GenBank/DDBJ databases">
        <title>Winkia gen. nov., sp. nov., isolated from faeces of the Anser albifrons in China.</title>
        <authorList>
            <person name="Liu Q."/>
        </authorList>
    </citation>
    <scope>NUCLEOTIDE SEQUENCE [LARGE SCALE GENOMIC DNA]</scope>
    <source>
        <strain evidence="2 3">C62</strain>
    </source>
</reference>
<dbReference type="InterPro" id="IPR021354">
    <property type="entry name" value="DUF2975"/>
</dbReference>
<dbReference type="AlphaFoldDB" id="A0A8I0KNF9"/>
<feature type="transmembrane region" description="Helical" evidence="1">
    <location>
        <begin position="117"/>
        <end position="137"/>
    </location>
</feature>
<evidence type="ECO:0000313" key="2">
    <source>
        <dbReference type="EMBL" id="MBD3689241.1"/>
    </source>
</evidence>
<dbReference type="Proteomes" id="UP000627538">
    <property type="component" value="Unassembled WGS sequence"/>
</dbReference>
<keyword evidence="3" id="KW-1185">Reference proteome</keyword>
<dbReference type="EMBL" id="JACRUO010000001">
    <property type="protein sequence ID" value="MBD3689241.1"/>
    <property type="molecule type" value="Genomic_DNA"/>
</dbReference>
<protein>
    <recommendedName>
        <fullName evidence="4">DUF2975 domain-containing protein</fullName>
    </recommendedName>
</protein>
<keyword evidence="1" id="KW-0472">Membrane</keyword>
<dbReference type="Pfam" id="PF11188">
    <property type="entry name" value="DUF2975"/>
    <property type="match status" value="1"/>
</dbReference>
<organism evidence="2 3">
    <name type="scientific">Nanchangia anserum</name>
    <dbReference type="NCBI Taxonomy" id="2692125"/>
    <lineage>
        <taxon>Bacteria</taxon>
        <taxon>Bacillati</taxon>
        <taxon>Actinomycetota</taxon>
        <taxon>Actinomycetes</taxon>
        <taxon>Actinomycetales</taxon>
        <taxon>Actinomycetaceae</taxon>
        <taxon>Nanchangia</taxon>
    </lineage>
</organism>
<feature type="transmembrane region" description="Helical" evidence="1">
    <location>
        <begin position="44"/>
        <end position="66"/>
    </location>
</feature>